<organism evidence="2 3">
    <name type="scientific">Portunus trituberculatus</name>
    <name type="common">Swimming crab</name>
    <name type="synonym">Neptunus trituberculatus</name>
    <dbReference type="NCBI Taxonomy" id="210409"/>
    <lineage>
        <taxon>Eukaryota</taxon>
        <taxon>Metazoa</taxon>
        <taxon>Ecdysozoa</taxon>
        <taxon>Arthropoda</taxon>
        <taxon>Crustacea</taxon>
        <taxon>Multicrustacea</taxon>
        <taxon>Malacostraca</taxon>
        <taxon>Eumalacostraca</taxon>
        <taxon>Eucarida</taxon>
        <taxon>Decapoda</taxon>
        <taxon>Pleocyemata</taxon>
        <taxon>Brachyura</taxon>
        <taxon>Eubrachyura</taxon>
        <taxon>Portunoidea</taxon>
        <taxon>Portunidae</taxon>
        <taxon>Portuninae</taxon>
        <taxon>Portunus</taxon>
    </lineage>
</organism>
<evidence type="ECO:0000313" key="2">
    <source>
        <dbReference type="EMBL" id="MPC50596.1"/>
    </source>
</evidence>
<keyword evidence="3" id="KW-1185">Reference proteome</keyword>
<feature type="compositionally biased region" description="Pro residues" evidence="1">
    <location>
        <begin position="62"/>
        <end position="75"/>
    </location>
</feature>
<name>A0A5B7FYF3_PORTR</name>
<comment type="caution">
    <text evidence="2">The sequence shown here is derived from an EMBL/GenBank/DDBJ whole genome shotgun (WGS) entry which is preliminary data.</text>
</comment>
<sequence>MTREAVFGLHCDTCGCMTELREAGEIISKTPAMAQVFPGVPSAAPHDRQRGPSPLFQVLPPGRLPPPPRCPPSIS</sequence>
<gene>
    <name evidence="2" type="ORF">E2C01_044425</name>
</gene>
<accession>A0A5B7FYF3</accession>
<dbReference type="AlphaFoldDB" id="A0A5B7FYF3"/>
<evidence type="ECO:0000256" key="1">
    <source>
        <dbReference type="SAM" id="MobiDB-lite"/>
    </source>
</evidence>
<proteinExistence type="predicted"/>
<protein>
    <submittedName>
        <fullName evidence="2">Uncharacterized protein</fullName>
    </submittedName>
</protein>
<dbReference type="EMBL" id="VSRR010009610">
    <property type="protein sequence ID" value="MPC50596.1"/>
    <property type="molecule type" value="Genomic_DNA"/>
</dbReference>
<dbReference type="Proteomes" id="UP000324222">
    <property type="component" value="Unassembled WGS sequence"/>
</dbReference>
<reference evidence="2 3" key="1">
    <citation type="submission" date="2019-05" db="EMBL/GenBank/DDBJ databases">
        <title>Another draft genome of Portunus trituberculatus and its Hox gene families provides insights of decapod evolution.</title>
        <authorList>
            <person name="Jeong J.-H."/>
            <person name="Song I."/>
            <person name="Kim S."/>
            <person name="Choi T."/>
            <person name="Kim D."/>
            <person name="Ryu S."/>
            <person name="Kim W."/>
        </authorList>
    </citation>
    <scope>NUCLEOTIDE SEQUENCE [LARGE SCALE GENOMIC DNA]</scope>
    <source>
        <tissue evidence="2">Muscle</tissue>
    </source>
</reference>
<evidence type="ECO:0000313" key="3">
    <source>
        <dbReference type="Proteomes" id="UP000324222"/>
    </source>
</evidence>
<feature type="region of interest" description="Disordered" evidence="1">
    <location>
        <begin position="38"/>
        <end position="75"/>
    </location>
</feature>